<accession>A0A7W9HHD9</accession>
<keyword evidence="2" id="KW-1185">Reference proteome</keyword>
<evidence type="ECO:0000313" key="2">
    <source>
        <dbReference type="Proteomes" id="UP000552097"/>
    </source>
</evidence>
<evidence type="ECO:0000313" key="1">
    <source>
        <dbReference type="EMBL" id="MBB5802021.1"/>
    </source>
</evidence>
<organism evidence="1 2">
    <name type="scientific">Saccharothrix ecbatanensis</name>
    <dbReference type="NCBI Taxonomy" id="1105145"/>
    <lineage>
        <taxon>Bacteria</taxon>
        <taxon>Bacillati</taxon>
        <taxon>Actinomycetota</taxon>
        <taxon>Actinomycetes</taxon>
        <taxon>Pseudonocardiales</taxon>
        <taxon>Pseudonocardiaceae</taxon>
        <taxon>Saccharothrix</taxon>
    </lineage>
</organism>
<dbReference type="Proteomes" id="UP000552097">
    <property type="component" value="Unassembled WGS sequence"/>
</dbReference>
<comment type="caution">
    <text evidence="1">The sequence shown here is derived from an EMBL/GenBank/DDBJ whole genome shotgun (WGS) entry which is preliminary data.</text>
</comment>
<dbReference type="RefSeq" id="WP_184918480.1">
    <property type="nucleotide sequence ID" value="NZ_JACHMO010000001.1"/>
</dbReference>
<reference evidence="1 2" key="1">
    <citation type="submission" date="2020-08" db="EMBL/GenBank/DDBJ databases">
        <title>Sequencing the genomes of 1000 actinobacteria strains.</title>
        <authorList>
            <person name="Klenk H.-P."/>
        </authorList>
    </citation>
    <scope>NUCLEOTIDE SEQUENCE [LARGE SCALE GENOMIC DNA]</scope>
    <source>
        <strain evidence="1 2">DSM 45486</strain>
    </source>
</reference>
<protein>
    <submittedName>
        <fullName evidence="1">Uncharacterized protein</fullName>
    </submittedName>
</protein>
<name>A0A7W9HHD9_9PSEU</name>
<gene>
    <name evidence="1" type="ORF">F4560_001789</name>
</gene>
<sequence length="95" mass="10294">MQLVVVAVPELQLAICDAHCYGPQRIEMKRDVLPNLCSSPIELLGTPDLLPGTKRLFDEMAAAPVPFQFVLQSARDGRVARALTANGTTFDTVAI</sequence>
<dbReference type="EMBL" id="JACHMO010000001">
    <property type="protein sequence ID" value="MBB5802021.1"/>
    <property type="molecule type" value="Genomic_DNA"/>
</dbReference>
<proteinExistence type="predicted"/>
<dbReference type="AlphaFoldDB" id="A0A7W9HHD9"/>